<dbReference type="Gene3D" id="1.25.40.340">
    <property type="match status" value="1"/>
</dbReference>
<evidence type="ECO:0000313" key="19">
    <source>
        <dbReference type="EMBL" id="KAE9540943.1"/>
    </source>
</evidence>
<keyword evidence="8" id="KW-0067">ATP-binding</keyword>
<evidence type="ECO:0000256" key="14">
    <source>
        <dbReference type="ARBA" id="ARBA00048526"/>
    </source>
</evidence>
<evidence type="ECO:0000256" key="4">
    <source>
        <dbReference type="ARBA" id="ARBA00018932"/>
    </source>
</evidence>
<dbReference type="Gene3D" id="3.30.1180.20">
    <property type="entry name" value="Dihydroxyacetone kinase, domain 2"/>
    <property type="match status" value="1"/>
</dbReference>
<dbReference type="InterPro" id="IPR050861">
    <property type="entry name" value="Dihydroxyacetone_Kinase"/>
</dbReference>
<proteinExistence type="predicted"/>
<dbReference type="GO" id="GO:0050354">
    <property type="term" value="F:triokinase activity"/>
    <property type="evidence" value="ECO:0007669"/>
    <property type="project" value="UniProtKB-EC"/>
</dbReference>
<comment type="function">
    <text evidence="11">Catalyzes both the phosphorylation of dihydroxyacetone and of glyceraldehyde, and the splitting of ribonucleoside diphosphate-X compounds among which FAD is the best substrate. Represses IFIH1-mediated cellular antiviral response.</text>
</comment>
<dbReference type="GO" id="GO:0034012">
    <property type="term" value="F:FAD-AMP lyase (cyclizing) activity"/>
    <property type="evidence" value="ECO:0007669"/>
    <property type="project" value="UniProtKB-EC"/>
</dbReference>
<dbReference type="GO" id="GO:0004371">
    <property type="term" value="F:glycerone kinase activity"/>
    <property type="evidence" value="ECO:0007669"/>
    <property type="project" value="UniProtKB-EC"/>
</dbReference>
<reference evidence="19 20" key="1">
    <citation type="submission" date="2019-08" db="EMBL/GenBank/DDBJ databases">
        <title>The genome of the soybean aphid Biotype 1, its phylome, world population structure and adaptation to the North American continent.</title>
        <authorList>
            <person name="Giordano R."/>
            <person name="Donthu R.K."/>
            <person name="Hernandez A.G."/>
            <person name="Wright C.L."/>
            <person name="Zimin A.V."/>
        </authorList>
    </citation>
    <scope>NUCLEOTIDE SEQUENCE [LARGE SCALE GENOMIC DNA]</scope>
    <source>
        <tissue evidence="19">Whole aphids</tissue>
    </source>
</reference>
<comment type="subunit">
    <text evidence="12">Homodimer. Interacts with IFIH1 (via the CARD domains), the interaction is inhibited by viral infection.</text>
</comment>
<feature type="domain" description="DhaL" evidence="17">
    <location>
        <begin position="529"/>
        <end position="727"/>
    </location>
</feature>
<dbReference type="InterPro" id="IPR004007">
    <property type="entry name" value="DhaL_dom"/>
</dbReference>
<sequence length="751" mass="80724">MQPTTENRDKFSIKTVEDSSTSNGDSVTDEHGSIKIPGSEYHVTAENSGSGYGSIEDLSSAGHGSTRDRSQGQRSIKDLRNYSGTGQDSSEHHDLMDQDSQVEGRGRSFATTACLEGLVRTDGHGRRLVLLDGNTVYWRGHQSASSGSGRVKVMAGHRGGHYPAFARYVGAGMLDAAVAGPDHGRHPTAAQVLTAIGELDDRRGVLVLVASETAAILNYGIAAQKARTRGIVVKLLAVGDDVIRSQSTSGGRRRGAAGIVLICKIAGALAAGGHDLTKIFAVCQRLSTDRIATVNAMISSRKRTYLKDVSSETHRSEEDVLLLGTDANGRNEIRTVQTTDLSTMASVTLDLLANDDQHIIRRWRDADIVAMVNNMGGMSDPRFMAIVAELTSRLGAATGARAVHRWYTGRMLPSSGNTDCGFSVTIMDIGNAARGSATADGRVYGGLCYSLITCLDFPVSASGWTFTGLDGRLDLAQHPPPDYVRRHRSCPCDLLMGGNDRGDDKIDHEEDDDDNDFPPSPIVPEDQVAFFTEVLIHVCDRIVETESQMNAMDETDDGDCGSNWRRGAEAIRASVTAGKVDVTSPASTLRSIGRLLETHMAGTLGTLLSILFRTFSLSFSKHSCRASLGPNMWVDGLRHGIAAVEAYGMRRPGDRTILDSLLPAVQGMKDVLRKSKNPIHLLNRAVREADKGCKLTEHVIRNGESATSYGADAGAYSVKIVLEAILEKYNERSAAAMKTATIKNCICPTTT</sequence>
<dbReference type="OrthoDB" id="6589064at2759"/>
<evidence type="ECO:0000256" key="12">
    <source>
        <dbReference type="ARBA" id="ARBA00046681"/>
    </source>
</evidence>
<dbReference type="GO" id="GO:0005524">
    <property type="term" value="F:ATP binding"/>
    <property type="evidence" value="ECO:0007669"/>
    <property type="project" value="UniProtKB-KW"/>
</dbReference>
<feature type="domain" description="DhaK" evidence="18">
    <location>
        <begin position="106"/>
        <end position="464"/>
    </location>
</feature>
<gene>
    <name evidence="19" type="ORF">AGLY_004188</name>
</gene>
<evidence type="ECO:0000259" key="17">
    <source>
        <dbReference type="PROSITE" id="PS51480"/>
    </source>
</evidence>
<dbReference type="Proteomes" id="UP000475862">
    <property type="component" value="Unassembled WGS sequence"/>
</dbReference>
<feature type="compositionally biased region" description="Basic and acidic residues" evidence="16">
    <location>
        <begin position="89"/>
        <end position="104"/>
    </location>
</feature>
<evidence type="ECO:0000256" key="3">
    <source>
        <dbReference type="ARBA" id="ARBA00012578"/>
    </source>
</evidence>
<feature type="region of interest" description="Disordered" evidence="16">
    <location>
        <begin position="501"/>
        <end position="520"/>
    </location>
</feature>
<keyword evidence="7" id="KW-0418">Kinase</keyword>
<dbReference type="InterPro" id="IPR004006">
    <property type="entry name" value="DhaK_dom"/>
</dbReference>
<keyword evidence="6" id="KW-0547">Nucleotide-binding</keyword>
<evidence type="ECO:0000256" key="13">
    <source>
        <dbReference type="ARBA" id="ARBA00047974"/>
    </source>
</evidence>
<dbReference type="PANTHER" id="PTHR28629">
    <property type="entry name" value="TRIOKINASE/FMN CYCLASE"/>
    <property type="match status" value="1"/>
</dbReference>
<evidence type="ECO:0000256" key="2">
    <source>
        <dbReference type="ARBA" id="ARBA00012110"/>
    </source>
</evidence>
<evidence type="ECO:0000256" key="11">
    <source>
        <dbReference type="ARBA" id="ARBA00045490"/>
    </source>
</evidence>
<name>A0A6G0TZP6_APHGL</name>
<evidence type="ECO:0000313" key="20">
    <source>
        <dbReference type="Proteomes" id="UP000475862"/>
    </source>
</evidence>
<accession>A0A6G0TZP6</accession>
<keyword evidence="9" id="KW-0170">Cobalt</keyword>
<dbReference type="Gene3D" id="3.40.50.10440">
    <property type="entry name" value="Dihydroxyacetone kinase, domain 1"/>
    <property type="match status" value="1"/>
</dbReference>
<feature type="region of interest" description="Disordered" evidence="16">
    <location>
        <begin position="1"/>
        <end position="104"/>
    </location>
</feature>
<dbReference type="PROSITE" id="PS51481">
    <property type="entry name" value="DHAK"/>
    <property type="match status" value="1"/>
</dbReference>
<evidence type="ECO:0000256" key="15">
    <source>
        <dbReference type="ARBA" id="ARBA00048898"/>
    </source>
</evidence>
<organism evidence="19 20">
    <name type="scientific">Aphis glycines</name>
    <name type="common">Soybean aphid</name>
    <dbReference type="NCBI Taxonomy" id="307491"/>
    <lineage>
        <taxon>Eukaryota</taxon>
        <taxon>Metazoa</taxon>
        <taxon>Ecdysozoa</taxon>
        <taxon>Arthropoda</taxon>
        <taxon>Hexapoda</taxon>
        <taxon>Insecta</taxon>
        <taxon>Pterygota</taxon>
        <taxon>Neoptera</taxon>
        <taxon>Paraneoptera</taxon>
        <taxon>Hemiptera</taxon>
        <taxon>Sternorrhyncha</taxon>
        <taxon>Aphidomorpha</taxon>
        <taxon>Aphidoidea</taxon>
        <taxon>Aphididae</taxon>
        <taxon>Aphidini</taxon>
        <taxon>Aphis</taxon>
        <taxon>Aphis</taxon>
    </lineage>
</organism>
<feature type="compositionally biased region" description="Basic and acidic residues" evidence="16">
    <location>
        <begin position="65"/>
        <end position="80"/>
    </location>
</feature>
<dbReference type="EC" id="4.6.1.15" evidence="3"/>
<dbReference type="PANTHER" id="PTHR28629:SF4">
    <property type="entry name" value="TRIOKINASE_FMN CYCLASE"/>
    <property type="match status" value="1"/>
</dbReference>
<evidence type="ECO:0000256" key="10">
    <source>
        <dbReference type="ARBA" id="ARBA00032426"/>
    </source>
</evidence>
<keyword evidence="20" id="KW-1185">Reference proteome</keyword>
<comment type="caution">
    <text evidence="19">The sequence shown here is derived from an EMBL/GenBank/DDBJ whole genome shotgun (WGS) entry which is preliminary data.</text>
</comment>
<dbReference type="SMART" id="SM01120">
    <property type="entry name" value="Dak2"/>
    <property type="match status" value="1"/>
</dbReference>
<evidence type="ECO:0000256" key="16">
    <source>
        <dbReference type="SAM" id="MobiDB-lite"/>
    </source>
</evidence>
<dbReference type="PROSITE" id="PS51480">
    <property type="entry name" value="DHAL"/>
    <property type="match status" value="1"/>
</dbReference>
<dbReference type="GO" id="GO:0005829">
    <property type="term" value="C:cytosol"/>
    <property type="evidence" value="ECO:0007669"/>
    <property type="project" value="TreeGrafter"/>
</dbReference>
<protein>
    <recommendedName>
        <fullName evidence="4">Triokinase/FMN cyclase</fullName>
        <ecNumber evidence="2">2.7.1.28</ecNumber>
        <ecNumber evidence="1">2.7.1.29</ecNumber>
        <ecNumber evidence="3">4.6.1.15</ecNumber>
    </recommendedName>
    <alternativeName>
        <fullName evidence="10">Bifunctional ATP-dependent dihydroxyacetone kinase/FAD-AMP lyase (cyclizing)</fullName>
    </alternativeName>
</protein>
<evidence type="ECO:0000256" key="5">
    <source>
        <dbReference type="ARBA" id="ARBA00022679"/>
    </source>
</evidence>
<evidence type="ECO:0000256" key="9">
    <source>
        <dbReference type="ARBA" id="ARBA00023285"/>
    </source>
</evidence>
<comment type="catalytic activity">
    <reaction evidence="13">
        <text>D-glyceraldehyde + ATP = D-glyceraldehyde 3-phosphate + ADP + H(+)</text>
        <dbReference type="Rhea" id="RHEA:13941"/>
        <dbReference type="ChEBI" id="CHEBI:15378"/>
        <dbReference type="ChEBI" id="CHEBI:17378"/>
        <dbReference type="ChEBI" id="CHEBI:30616"/>
        <dbReference type="ChEBI" id="CHEBI:59776"/>
        <dbReference type="ChEBI" id="CHEBI:456216"/>
        <dbReference type="EC" id="2.7.1.28"/>
    </reaction>
</comment>
<dbReference type="SUPFAM" id="SSF82549">
    <property type="entry name" value="DAK1/DegV-like"/>
    <property type="match status" value="1"/>
</dbReference>
<dbReference type="GO" id="GO:0019563">
    <property type="term" value="P:glycerol catabolic process"/>
    <property type="evidence" value="ECO:0007669"/>
    <property type="project" value="TreeGrafter"/>
</dbReference>
<dbReference type="InterPro" id="IPR036117">
    <property type="entry name" value="DhaL_dom_sf"/>
</dbReference>
<comment type="catalytic activity">
    <reaction evidence="14">
        <text>FAD = riboflavin cyclic-4',5'-phosphate + AMP + H(+)</text>
        <dbReference type="Rhea" id="RHEA:13729"/>
        <dbReference type="ChEBI" id="CHEBI:15378"/>
        <dbReference type="ChEBI" id="CHEBI:57692"/>
        <dbReference type="ChEBI" id="CHEBI:76202"/>
        <dbReference type="ChEBI" id="CHEBI:456215"/>
        <dbReference type="EC" id="4.6.1.15"/>
    </reaction>
</comment>
<dbReference type="EMBL" id="VYZN01000013">
    <property type="protein sequence ID" value="KAE9540943.1"/>
    <property type="molecule type" value="Genomic_DNA"/>
</dbReference>
<evidence type="ECO:0000256" key="1">
    <source>
        <dbReference type="ARBA" id="ARBA00012107"/>
    </source>
</evidence>
<dbReference type="SUPFAM" id="SSF101473">
    <property type="entry name" value="DhaL-like"/>
    <property type="match status" value="1"/>
</dbReference>
<comment type="catalytic activity">
    <reaction evidence="15">
        <text>dihydroxyacetone + ATP = dihydroxyacetone phosphate + ADP + H(+)</text>
        <dbReference type="Rhea" id="RHEA:15773"/>
        <dbReference type="ChEBI" id="CHEBI:15378"/>
        <dbReference type="ChEBI" id="CHEBI:16016"/>
        <dbReference type="ChEBI" id="CHEBI:30616"/>
        <dbReference type="ChEBI" id="CHEBI:57642"/>
        <dbReference type="ChEBI" id="CHEBI:456216"/>
        <dbReference type="EC" id="2.7.1.29"/>
    </reaction>
</comment>
<dbReference type="EC" id="2.7.1.29" evidence="1"/>
<keyword evidence="5" id="KW-0808">Transferase</keyword>
<evidence type="ECO:0000259" key="18">
    <source>
        <dbReference type="PROSITE" id="PS51481"/>
    </source>
</evidence>
<evidence type="ECO:0000256" key="7">
    <source>
        <dbReference type="ARBA" id="ARBA00022777"/>
    </source>
</evidence>
<dbReference type="Pfam" id="PF02733">
    <property type="entry name" value="Dak1"/>
    <property type="match status" value="1"/>
</dbReference>
<feature type="compositionally biased region" description="Basic and acidic residues" evidence="16">
    <location>
        <begin position="1"/>
        <end position="17"/>
    </location>
</feature>
<dbReference type="EC" id="2.7.1.28" evidence="2"/>
<dbReference type="AlphaFoldDB" id="A0A6G0TZP6"/>
<evidence type="ECO:0000256" key="8">
    <source>
        <dbReference type="ARBA" id="ARBA00022840"/>
    </source>
</evidence>
<dbReference type="Pfam" id="PF02734">
    <property type="entry name" value="Dak2"/>
    <property type="match status" value="1"/>
</dbReference>
<evidence type="ECO:0000256" key="6">
    <source>
        <dbReference type="ARBA" id="ARBA00022741"/>
    </source>
</evidence>